<sequence>YKALSYMWGPEASNDIILNDKCHVVRDNLYEFLFLESLNRECEGTRYWIDQLCIDQRNVQERNHQVAQMVDIYSSA</sequence>
<evidence type="ECO:0000259" key="1">
    <source>
        <dbReference type="Pfam" id="PF06985"/>
    </source>
</evidence>
<keyword evidence="3" id="KW-1185">Reference proteome</keyword>
<dbReference type="Proteomes" id="UP000800040">
    <property type="component" value="Unassembled WGS sequence"/>
</dbReference>
<dbReference type="EMBL" id="ML975355">
    <property type="protein sequence ID" value="KAF1831728.1"/>
    <property type="molecule type" value="Genomic_DNA"/>
</dbReference>
<organism evidence="2 3">
    <name type="scientific">Decorospora gaudefroyi</name>
    <dbReference type="NCBI Taxonomy" id="184978"/>
    <lineage>
        <taxon>Eukaryota</taxon>
        <taxon>Fungi</taxon>
        <taxon>Dikarya</taxon>
        <taxon>Ascomycota</taxon>
        <taxon>Pezizomycotina</taxon>
        <taxon>Dothideomycetes</taxon>
        <taxon>Pleosporomycetidae</taxon>
        <taxon>Pleosporales</taxon>
        <taxon>Pleosporineae</taxon>
        <taxon>Pleosporaceae</taxon>
        <taxon>Decorospora</taxon>
    </lineage>
</organism>
<feature type="domain" description="Heterokaryon incompatibility" evidence="1">
    <location>
        <begin position="1"/>
        <end position="76"/>
    </location>
</feature>
<feature type="non-terminal residue" evidence="2">
    <location>
        <position position="1"/>
    </location>
</feature>
<feature type="non-terminal residue" evidence="2">
    <location>
        <position position="76"/>
    </location>
</feature>
<evidence type="ECO:0000313" key="3">
    <source>
        <dbReference type="Proteomes" id="UP000800040"/>
    </source>
</evidence>
<dbReference type="Pfam" id="PF06985">
    <property type="entry name" value="HET"/>
    <property type="match status" value="1"/>
</dbReference>
<dbReference type="AlphaFoldDB" id="A0A6A5K3D8"/>
<name>A0A6A5K3D8_9PLEO</name>
<proteinExistence type="predicted"/>
<evidence type="ECO:0000313" key="2">
    <source>
        <dbReference type="EMBL" id="KAF1831728.1"/>
    </source>
</evidence>
<dbReference type="InterPro" id="IPR052895">
    <property type="entry name" value="HetReg/Transcr_Mod"/>
</dbReference>
<accession>A0A6A5K3D8</accession>
<protein>
    <recommendedName>
        <fullName evidence="1">Heterokaryon incompatibility domain-containing protein</fullName>
    </recommendedName>
</protein>
<dbReference type="InterPro" id="IPR010730">
    <property type="entry name" value="HET"/>
</dbReference>
<gene>
    <name evidence="2" type="ORF">BDW02DRAFT_474539</name>
</gene>
<reference evidence="2" key="1">
    <citation type="submission" date="2020-01" db="EMBL/GenBank/DDBJ databases">
        <authorList>
            <consortium name="DOE Joint Genome Institute"/>
            <person name="Haridas S."/>
            <person name="Albert R."/>
            <person name="Binder M."/>
            <person name="Bloem J."/>
            <person name="Labutti K."/>
            <person name="Salamov A."/>
            <person name="Andreopoulos B."/>
            <person name="Baker S.E."/>
            <person name="Barry K."/>
            <person name="Bills G."/>
            <person name="Bluhm B.H."/>
            <person name="Cannon C."/>
            <person name="Castanera R."/>
            <person name="Culley D.E."/>
            <person name="Daum C."/>
            <person name="Ezra D."/>
            <person name="Gonzalez J.B."/>
            <person name="Henrissat B."/>
            <person name="Kuo A."/>
            <person name="Liang C."/>
            <person name="Lipzen A."/>
            <person name="Lutzoni F."/>
            <person name="Magnuson J."/>
            <person name="Mondo S."/>
            <person name="Nolan M."/>
            <person name="Ohm R."/>
            <person name="Pangilinan J."/>
            <person name="Park H.-J."/>
            <person name="Ramirez L."/>
            <person name="Alfaro M."/>
            <person name="Sun H."/>
            <person name="Tritt A."/>
            <person name="Yoshinaga Y."/>
            <person name="Zwiers L.-H."/>
            <person name="Turgeon B.G."/>
            <person name="Goodwin S.B."/>
            <person name="Spatafora J.W."/>
            <person name="Crous P.W."/>
            <person name="Grigoriev I.V."/>
        </authorList>
    </citation>
    <scope>NUCLEOTIDE SEQUENCE</scope>
    <source>
        <strain evidence="2">P77</strain>
    </source>
</reference>
<dbReference type="PANTHER" id="PTHR24148">
    <property type="entry name" value="ANKYRIN REPEAT DOMAIN-CONTAINING PROTEIN 39 HOMOLOG-RELATED"/>
    <property type="match status" value="1"/>
</dbReference>
<dbReference type="PANTHER" id="PTHR24148:SF73">
    <property type="entry name" value="HET DOMAIN PROTEIN (AFU_ORTHOLOGUE AFUA_8G01020)"/>
    <property type="match status" value="1"/>
</dbReference>
<dbReference type="OrthoDB" id="5386682at2759"/>